<dbReference type="EMBL" id="CAUJNA010001891">
    <property type="protein sequence ID" value="CAJ1389583.1"/>
    <property type="molecule type" value="Genomic_DNA"/>
</dbReference>
<dbReference type="AlphaFoldDB" id="A0AA36N2A4"/>
<protein>
    <submittedName>
        <fullName evidence="2">Uncharacterized protein</fullName>
    </submittedName>
</protein>
<proteinExistence type="predicted"/>
<feature type="compositionally biased region" description="Basic and acidic residues" evidence="1">
    <location>
        <begin position="107"/>
        <end position="122"/>
    </location>
</feature>
<name>A0AA36N2A4_9DINO</name>
<feature type="region of interest" description="Disordered" evidence="1">
    <location>
        <begin position="82"/>
        <end position="123"/>
    </location>
</feature>
<reference evidence="2" key="1">
    <citation type="submission" date="2023-08" db="EMBL/GenBank/DDBJ databases">
        <authorList>
            <person name="Chen Y."/>
            <person name="Shah S."/>
            <person name="Dougan E. K."/>
            <person name="Thang M."/>
            <person name="Chan C."/>
        </authorList>
    </citation>
    <scope>NUCLEOTIDE SEQUENCE</scope>
</reference>
<dbReference type="Proteomes" id="UP001178507">
    <property type="component" value="Unassembled WGS sequence"/>
</dbReference>
<organism evidence="2 3">
    <name type="scientific">Effrenium voratum</name>
    <dbReference type="NCBI Taxonomy" id="2562239"/>
    <lineage>
        <taxon>Eukaryota</taxon>
        <taxon>Sar</taxon>
        <taxon>Alveolata</taxon>
        <taxon>Dinophyceae</taxon>
        <taxon>Suessiales</taxon>
        <taxon>Symbiodiniaceae</taxon>
        <taxon>Effrenium</taxon>
    </lineage>
</organism>
<keyword evidence="3" id="KW-1185">Reference proteome</keyword>
<evidence type="ECO:0000313" key="2">
    <source>
        <dbReference type="EMBL" id="CAJ1389583.1"/>
    </source>
</evidence>
<evidence type="ECO:0000313" key="3">
    <source>
        <dbReference type="Proteomes" id="UP001178507"/>
    </source>
</evidence>
<sequence length="264" mass="28715">MAGAAAYHFLMSGLPVSQPPSVEPAKSPHDDDFGELQQSARMEVQWNPTPADLMNAADEPVEKMTPPATSLWIMLSQARPLKPSARSAPLDSSGEDYPEVPPLLALENRKTLSLEDKPRDAPKMLALQDNTPISMALEDGIPGAPEDALPGAPAAELSKDASLASLDKTSKRKTAEPAIRQPVKKPKLTFASRYCPGPELGAAKWRAARDGFETIRERLKSPSKAEDKFFKFCNSKWAGENDLDVIKKSAEELATQFLQQLPGK</sequence>
<gene>
    <name evidence="2" type="ORF">EVOR1521_LOCUS15171</name>
</gene>
<evidence type="ECO:0000256" key="1">
    <source>
        <dbReference type="SAM" id="MobiDB-lite"/>
    </source>
</evidence>
<comment type="caution">
    <text evidence="2">The sequence shown here is derived from an EMBL/GenBank/DDBJ whole genome shotgun (WGS) entry which is preliminary data.</text>
</comment>
<accession>A0AA36N2A4</accession>
<feature type="region of interest" description="Disordered" evidence="1">
    <location>
        <begin position="136"/>
        <end position="156"/>
    </location>
</feature>